<evidence type="ECO:0000259" key="4">
    <source>
        <dbReference type="Pfam" id="PF00326"/>
    </source>
</evidence>
<feature type="domain" description="Peptidase S9A N-terminal" evidence="5">
    <location>
        <begin position="49"/>
        <end position="256"/>
    </location>
</feature>
<dbReference type="Gene3D" id="3.40.50.1820">
    <property type="entry name" value="alpha/beta hydrolase"/>
    <property type="match status" value="1"/>
</dbReference>
<accession>A0A318KPT5</accession>
<dbReference type="InterPro" id="IPR001375">
    <property type="entry name" value="Peptidase_S9_cat"/>
</dbReference>
<keyword evidence="3" id="KW-0720">Serine protease</keyword>
<dbReference type="GO" id="GO:0006508">
    <property type="term" value="P:proteolysis"/>
    <property type="evidence" value="ECO:0007669"/>
    <property type="project" value="UniProtKB-KW"/>
</dbReference>
<dbReference type="InterPro" id="IPR002470">
    <property type="entry name" value="Peptidase_S9A"/>
</dbReference>
<reference evidence="6 7" key="1">
    <citation type="submission" date="2018-05" db="EMBL/GenBank/DDBJ databases">
        <title>Genomic Encyclopedia of Type Strains, Phase IV (KMG-IV): sequencing the most valuable type-strain genomes for metagenomic binning, comparative biology and taxonomic classification.</title>
        <authorList>
            <person name="Goeker M."/>
        </authorList>
    </citation>
    <scope>NUCLEOTIDE SEQUENCE [LARGE SCALE GENOMIC DNA]</scope>
    <source>
        <strain evidence="6 7">DSM 29661</strain>
    </source>
</reference>
<dbReference type="InterPro" id="IPR023302">
    <property type="entry name" value="Pept_S9A_N"/>
</dbReference>
<proteinExistence type="predicted"/>
<dbReference type="Pfam" id="PF02897">
    <property type="entry name" value="Peptidase_S9_N"/>
    <property type="match status" value="2"/>
</dbReference>
<dbReference type="SUPFAM" id="SSF50993">
    <property type="entry name" value="Peptidase/esterase 'gauge' domain"/>
    <property type="match status" value="1"/>
</dbReference>
<dbReference type="PANTHER" id="PTHR42881:SF13">
    <property type="entry name" value="PROLYL ENDOPEPTIDASE"/>
    <property type="match status" value="1"/>
</dbReference>
<dbReference type="InterPro" id="IPR029058">
    <property type="entry name" value="AB_hydrolase_fold"/>
</dbReference>
<dbReference type="SUPFAM" id="SSF53474">
    <property type="entry name" value="alpha/beta-Hydrolases"/>
    <property type="match status" value="1"/>
</dbReference>
<name>A0A318KPT5_9NEIS</name>
<keyword evidence="2" id="KW-0378">Hydrolase</keyword>
<dbReference type="Proteomes" id="UP000247555">
    <property type="component" value="Unassembled WGS sequence"/>
</dbReference>
<dbReference type="AlphaFoldDB" id="A0A318KPT5"/>
<protein>
    <submittedName>
        <fullName evidence="6">Prolyl oligopeptidase</fullName>
    </submittedName>
</protein>
<evidence type="ECO:0000313" key="7">
    <source>
        <dbReference type="Proteomes" id="UP000247555"/>
    </source>
</evidence>
<dbReference type="GO" id="GO:0005829">
    <property type="term" value="C:cytosol"/>
    <property type="evidence" value="ECO:0007669"/>
    <property type="project" value="TreeGrafter"/>
</dbReference>
<evidence type="ECO:0000256" key="1">
    <source>
        <dbReference type="ARBA" id="ARBA00022670"/>
    </source>
</evidence>
<dbReference type="EMBL" id="QJKI01000005">
    <property type="protein sequence ID" value="PXX79974.1"/>
    <property type="molecule type" value="Genomic_DNA"/>
</dbReference>
<evidence type="ECO:0000313" key="6">
    <source>
        <dbReference type="EMBL" id="PXX79974.1"/>
    </source>
</evidence>
<gene>
    <name evidence="6" type="ORF">DFR34_105178</name>
</gene>
<dbReference type="PANTHER" id="PTHR42881">
    <property type="entry name" value="PROLYL ENDOPEPTIDASE"/>
    <property type="match status" value="1"/>
</dbReference>
<dbReference type="Gene3D" id="2.130.10.120">
    <property type="entry name" value="Prolyl oligopeptidase, N-terminal domain"/>
    <property type="match status" value="1"/>
</dbReference>
<dbReference type="Pfam" id="PF00326">
    <property type="entry name" value="Peptidase_S9"/>
    <property type="match status" value="1"/>
</dbReference>
<dbReference type="GO" id="GO:0070012">
    <property type="term" value="F:oligopeptidase activity"/>
    <property type="evidence" value="ECO:0007669"/>
    <property type="project" value="TreeGrafter"/>
</dbReference>
<dbReference type="PRINTS" id="PR00862">
    <property type="entry name" value="PROLIGOPTASE"/>
</dbReference>
<feature type="domain" description="Peptidase S9A N-terminal" evidence="5">
    <location>
        <begin position="368"/>
        <end position="443"/>
    </location>
</feature>
<dbReference type="GO" id="GO:0004252">
    <property type="term" value="F:serine-type endopeptidase activity"/>
    <property type="evidence" value="ECO:0007669"/>
    <property type="project" value="InterPro"/>
</dbReference>
<sequence length="721" mass="79381">MGGGLRAEQKCTQPRMLVPPALPRRVFLRLDFSRYNPAILIFSGSLMHTDPYLWLEDDSAATRAWCAEQQARTAAQLDADPRFAALADEVLEHLRDDERVPFVEAHAGWWHHFLQSPAHPRGVYRRIRPDDYRANRDAWEVLFDLDALAAAEGVDWHLAGIDHCTERPARCLLSLSADGGDAACLREYDLDARAFVAKGFQLPPGKHSVTWRDPDSLYAAVVLSEADATASGYPREVKLWRRGQPFAQAHSLLKAEHRALAVSAWRMLNPDGGEPVDIIEEALSFYRTRYWRVLPDLSRQALPLPPKVDIDGVVAGQLIVRLNQAWGDLDAGVLLALDWQALCAGEIDPLPLFTPGPRQSVDGALAGRSCLFVHVLDEGVSQLWVYTPTADGWQAQRAPLPGQGQLEMVDQPWQSNVLLFGYDDFLTPSTLYWLDADDASLTPQALRGQPPRFAAEQMHAQLRHTIAPDGERIPYFVVARRDAPHDGQRPTLLYGYGGFAVPMTPFYLGALGRQWLEQGGVFVLSCIRGGGEFGPDWHEAALAERRQVAFDDFLAIARQLIADGVTCPARLGIQGGSNGGLLVAAAMTQAPELFGAVVCEVPLTDMLRYTELSAGPSWIDEYGDPADPAHYAALAAYSPYQHLHADVRYPATLVTTSSSDDRVHPGHARKFTARLGELGQPVLLYQSDAGGHSGQGGDMRQLAAEVARVTVFLYQQLMDAA</sequence>
<evidence type="ECO:0000256" key="2">
    <source>
        <dbReference type="ARBA" id="ARBA00022801"/>
    </source>
</evidence>
<dbReference type="InterPro" id="IPR051167">
    <property type="entry name" value="Prolyl_oligopep/macrocyclase"/>
</dbReference>
<keyword evidence="1" id="KW-0645">Protease</keyword>
<comment type="caution">
    <text evidence="6">The sequence shown here is derived from an EMBL/GenBank/DDBJ whole genome shotgun (WGS) entry which is preliminary data.</text>
</comment>
<organism evidence="6 7">
    <name type="scientific">Rivihabitans pingtungensis</name>
    <dbReference type="NCBI Taxonomy" id="1054498"/>
    <lineage>
        <taxon>Bacteria</taxon>
        <taxon>Pseudomonadati</taxon>
        <taxon>Pseudomonadota</taxon>
        <taxon>Betaproteobacteria</taxon>
        <taxon>Neisseriales</taxon>
        <taxon>Aquaspirillaceae</taxon>
        <taxon>Rivihabitans</taxon>
    </lineage>
</organism>
<evidence type="ECO:0000256" key="3">
    <source>
        <dbReference type="ARBA" id="ARBA00022825"/>
    </source>
</evidence>
<keyword evidence="7" id="KW-1185">Reference proteome</keyword>
<feature type="domain" description="Peptidase S9 prolyl oligopeptidase catalytic" evidence="4">
    <location>
        <begin position="514"/>
        <end position="717"/>
    </location>
</feature>
<evidence type="ECO:0000259" key="5">
    <source>
        <dbReference type="Pfam" id="PF02897"/>
    </source>
</evidence>